<feature type="transmembrane region" description="Helical" evidence="1">
    <location>
        <begin position="7"/>
        <end position="25"/>
    </location>
</feature>
<dbReference type="EMBL" id="JAMPKK010000025">
    <property type="protein sequence ID" value="MEP0865371.1"/>
    <property type="molecule type" value="Genomic_DNA"/>
</dbReference>
<gene>
    <name evidence="2" type="ORF">NDI37_12925</name>
</gene>
<protein>
    <recommendedName>
        <fullName evidence="4">ATP synthase F0 subunit 8</fullName>
    </recommendedName>
</protein>
<comment type="caution">
    <text evidence="2">The sequence shown here is derived from an EMBL/GenBank/DDBJ whole genome shotgun (WGS) entry which is preliminary data.</text>
</comment>
<proteinExistence type="predicted"/>
<name>A0ABV0JRU5_9CYAN</name>
<dbReference type="Proteomes" id="UP001442494">
    <property type="component" value="Unassembled WGS sequence"/>
</dbReference>
<evidence type="ECO:0000256" key="1">
    <source>
        <dbReference type="SAM" id="Phobius"/>
    </source>
</evidence>
<keyword evidence="3" id="KW-1185">Reference proteome</keyword>
<reference evidence="2 3" key="1">
    <citation type="submission" date="2022-04" db="EMBL/GenBank/DDBJ databases">
        <title>Positive selection, recombination, and allopatry shape intraspecific diversity of widespread and dominant cyanobacteria.</title>
        <authorList>
            <person name="Wei J."/>
            <person name="Shu W."/>
            <person name="Hu C."/>
        </authorList>
    </citation>
    <scope>NUCLEOTIDE SEQUENCE [LARGE SCALE GENOMIC DNA]</scope>
    <source>
        <strain evidence="2 3">GB2-A5</strain>
    </source>
</reference>
<keyword evidence="1" id="KW-0472">Membrane</keyword>
<organism evidence="2 3">
    <name type="scientific">Funiculus sociatus GB2-A5</name>
    <dbReference type="NCBI Taxonomy" id="2933946"/>
    <lineage>
        <taxon>Bacteria</taxon>
        <taxon>Bacillati</taxon>
        <taxon>Cyanobacteriota</taxon>
        <taxon>Cyanophyceae</taxon>
        <taxon>Coleofasciculales</taxon>
        <taxon>Coleofasciculaceae</taxon>
        <taxon>Funiculus</taxon>
    </lineage>
</organism>
<evidence type="ECO:0000313" key="3">
    <source>
        <dbReference type="Proteomes" id="UP001442494"/>
    </source>
</evidence>
<sequence>MKLMNRAVVSILVFALLILTIFSPFAALGTLMLVLLASAFVSAFWNVAQAVVGNPKQPSKN</sequence>
<feature type="transmembrane region" description="Helical" evidence="1">
    <location>
        <begin position="31"/>
        <end position="52"/>
    </location>
</feature>
<keyword evidence="1" id="KW-0812">Transmembrane</keyword>
<evidence type="ECO:0008006" key="4">
    <source>
        <dbReference type="Google" id="ProtNLM"/>
    </source>
</evidence>
<keyword evidence="1" id="KW-1133">Transmembrane helix</keyword>
<evidence type="ECO:0000313" key="2">
    <source>
        <dbReference type="EMBL" id="MEP0865371.1"/>
    </source>
</evidence>
<accession>A0ABV0JRU5</accession>